<dbReference type="SMART" id="SM00184">
    <property type="entry name" value="RING"/>
    <property type="match status" value="1"/>
</dbReference>
<dbReference type="InterPro" id="IPR003877">
    <property type="entry name" value="SPRY_dom"/>
</dbReference>
<dbReference type="PRINTS" id="PR01407">
    <property type="entry name" value="BUTYPHLNCDUF"/>
</dbReference>
<dbReference type="Pfam" id="PF00097">
    <property type="entry name" value="zf-C3HC4"/>
    <property type="match status" value="1"/>
</dbReference>
<evidence type="ECO:0000313" key="13">
    <source>
        <dbReference type="RefSeq" id="XP_004863392.1"/>
    </source>
</evidence>
<evidence type="ECO:0000256" key="2">
    <source>
        <dbReference type="ARBA" id="ARBA00008518"/>
    </source>
</evidence>
<protein>
    <submittedName>
        <fullName evidence="13 14">E3 ubiquitin-protein ligase TRIM21</fullName>
    </submittedName>
</protein>
<dbReference type="FunFam" id="2.60.120.920:FF:000004">
    <property type="entry name" value="Butyrophilin subfamily 1 member A1"/>
    <property type="match status" value="1"/>
</dbReference>
<dbReference type="SMART" id="SM00589">
    <property type="entry name" value="PRY"/>
    <property type="match status" value="1"/>
</dbReference>
<dbReference type="GeneID" id="101709110"/>
<dbReference type="GO" id="GO:0005737">
    <property type="term" value="C:cytoplasm"/>
    <property type="evidence" value="ECO:0007669"/>
    <property type="project" value="UniProtKB-SubCell"/>
</dbReference>
<dbReference type="InterPro" id="IPR050143">
    <property type="entry name" value="TRIM/RBCC"/>
</dbReference>
<gene>
    <name evidence="13 14" type="primary">Trim21</name>
</gene>
<dbReference type="PANTHER" id="PTHR24103">
    <property type="entry name" value="E3 UBIQUITIN-PROTEIN LIGASE TRIM"/>
    <property type="match status" value="1"/>
</dbReference>
<dbReference type="InterPro" id="IPR000315">
    <property type="entry name" value="Znf_B-box"/>
</dbReference>
<feature type="domain" description="B box-type" evidence="10">
    <location>
        <begin position="87"/>
        <end position="128"/>
    </location>
</feature>
<evidence type="ECO:0000256" key="5">
    <source>
        <dbReference type="ARBA" id="ARBA00022771"/>
    </source>
</evidence>
<comment type="similarity">
    <text evidence="2">Belongs to the TRIM/RBCC family.</text>
</comment>
<dbReference type="SUPFAM" id="SSF57845">
    <property type="entry name" value="B-box zinc-binding domain"/>
    <property type="match status" value="1"/>
</dbReference>
<dbReference type="PROSITE" id="PS50188">
    <property type="entry name" value="B302_SPRY"/>
    <property type="match status" value="1"/>
</dbReference>
<feature type="domain" description="B30.2/SPRY" evidence="11">
    <location>
        <begin position="269"/>
        <end position="467"/>
    </location>
</feature>
<dbReference type="InterPro" id="IPR018957">
    <property type="entry name" value="Znf_C3HC4_RING-type"/>
</dbReference>
<evidence type="ECO:0000256" key="7">
    <source>
        <dbReference type="PROSITE-ProRule" id="PRU00024"/>
    </source>
</evidence>
<dbReference type="AlphaFoldDB" id="A0AAX6Q1M9"/>
<keyword evidence="12" id="KW-1185">Reference proteome</keyword>
<comment type="subcellular location">
    <subcellularLocation>
        <location evidence="1">Cytoplasm</location>
    </subcellularLocation>
</comment>
<evidence type="ECO:0000259" key="10">
    <source>
        <dbReference type="PROSITE" id="PS50119"/>
    </source>
</evidence>
<dbReference type="PROSITE" id="PS50119">
    <property type="entry name" value="ZF_BBOX"/>
    <property type="match status" value="1"/>
</dbReference>
<dbReference type="InterPro" id="IPR001870">
    <property type="entry name" value="B30.2/SPRY"/>
</dbReference>
<dbReference type="Pfam" id="PF13765">
    <property type="entry name" value="PRY"/>
    <property type="match status" value="1"/>
</dbReference>
<dbReference type="SMART" id="SM00336">
    <property type="entry name" value="BBOX"/>
    <property type="match status" value="1"/>
</dbReference>
<dbReference type="Pfam" id="PF00643">
    <property type="entry name" value="zf-B_box"/>
    <property type="match status" value="1"/>
</dbReference>
<evidence type="ECO:0000256" key="4">
    <source>
        <dbReference type="ARBA" id="ARBA00022723"/>
    </source>
</evidence>
<dbReference type="Gene3D" id="3.30.40.10">
    <property type="entry name" value="Zinc/RING finger domain, C3HC4 (zinc finger)"/>
    <property type="match status" value="1"/>
</dbReference>
<accession>A0AAX6Q1M9</accession>
<feature type="domain" description="RING-type" evidence="9">
    <location>
        <begin position="16"/>
        <end position="55"/>
    </location>
</feature>
<keyword evidence="5 7" id="KW-0863">Zinc-finger</keyword>
<dbReference type="Gene3D" id="3.30.160.60">
    <property type="entry name" value="Classic Zinc Finger"/>
    <property type="match status" value="1"/>
</dbReference>
<dbReference type="SMART" id="SM00449">
    <property type="entry name" value="SPRY"/>
    <property type="match status" value="1"/>
</dbReference>
<evidence type="ECO:0000256" key="6">
    <source>
        <dbReference type="ARBA" id="ARBA00022833"/>
    </source>
</evidence>
<evidence type="ECO:0000256" key="3">
    <source>
        <dbReference type="ARBA" id="ARBA00022490"/>
    </source>
</evidence>
<evidence type="ECO:0000256" key="8">
    <source>
        <dbReference type="SAM" id="Coils"/>
    </source>
</evidence>
<keyword evidence="3" id="KW-0963">Cytoplasm</keyword>
<dbReference type="CDD" id="cd12900">
    <property type="entry name" value="SPRY_PRY_TRIM21"/>
    <property type="match status" value="1"/>
</dbReference>
<dbReference type="CTD" id="6737"/>
<dbReference type="SUPFAM" id="SSF49899">
    <property type="entry name" value="Concanavalin A-like lectins/glucanases"/>
    <property type="match status" value="1"/>
</dbReference>
<evidence type="ECO:0000313" key="12">
    <source>
        <dbReference type="Proteomes" id="UP000694906"/>
    </source>
</evidence>
<dbReference type="SUPFAM" id="SSF57850">
    <property type="entry name" value="RING/U-box"/>
    <property type="match status" value="1"/>
</dbReference>
<dbReference type="RefSeq" id="XP_004863392.1">
    <property type="nucleotide sequence ID" value="XM_004863335.3"/>
</dbReference>
<dbReference type="InterPro" id="IPR043136">
    <property type="entry name" value="B30.2/SPRY_sf"/>
</dbReference>
<dbReference type="KEGG" id="hgl:101709110"/>
<dbReference type="PROSITE" id="PS50089">
    <property type="entry name" value="ZF_RING_2"/>
    <property type="match status" value="1"/>
</dbReference>
<evidence type="ECO:0000259" key="9">
    <source>
        <dbReference type="PROSITE" id="PS50089"/>
    </source>
</evidence>
<dbReference type="PROSITE" id="PS00518">
    <property type="entry name" value="ZF_RING_1"/>
    <property type="match status" value="1"/>
</dbReference>
<dbReference type="Gene3D" id="2.60.120.920">
    <property type="match status" value="1"/>
</dbReference>
<keyword evidence="8" id="KW-0175">Coiled coil</keyword>
<dbReference type="InterPro" id="IPR017907">
    <property type="entry name" value="Znf_RING_CS"/>
</dbReference>
<dbReference type="InterPro" id="IPR013083">
    <property type="entry name" value="Znf_RING/FYVE/PHD"/>
</dbReference>
<dbReference type="Proteomes" id="UP000694906">
    <property type="component" value="Unplaced"/>
</dbReference>
<dbReference type="Pfam" id="PF00622">
    <property type="entry name" value="SPRY"/>
    <property type="match status" value="1"/>
</dbReference>
<keyword evidence="4" id="KW-0479">Metal-binding</keyword>
<name>A0AAX6Q1M9_HETGA</name>
<evidence type="ECO:0000259" key="11">
    <source>
        <dbReference type="PROSITE" id="PS50188"/>
    </source>
</evidence>
<evidence type="ECO:0000313" key="14">
    <source>
        <dbReference type="RefSeq" id="XP_004863393.1"/>
    </source>
</evidence>
<evidence type="ECO:0000256" key="1">
    <source>
        <dbReference type="ARBA" id="ARBA00004496"/>
    </source>
</evidence>
<dbReference type="GO" id="GO:0008270">
    <property type="term" value="F:zinc ion binding"/>
    <property type="evidence" value="ECO:0007669"/>
    <property type="project" value="UniProtKB-KW"/>
</dbReference>
<dbReference type="CDD" id="cd19772">
    <property type="entry name" value="Bbox2_TRIM21_C-IV"/>
    <property type="match status" value="1"/>
</dbReference>
<proteinExistence type="inferred from homology"/>
<dbReference type="InterPro" id="IPR003879">
    <property type="entry name" value="Butyrophylin_SPRY"/>
</dbReference>
<dbReference type="InterPro" id="IPR006574">
    <property type="entry name" value="PRY"/>
</dbReference>
<sequence>MASAKPLTMMWDEVTCCICLDPVVEPMSIDCGHSFCRECISEVGKSGGGVCPECRQCFLLKNLRPNRQLANMVDMLRQMNQDAKQGTQEEQCAVHGERFHLFCEKDGQPLCWVCSQSKKHQKHTMVPIEEAAREYQEKIQVELEKLRKQQELVEKLEVDLAVKRADWKREVEMHKSRIHAEFVQQRNFLCEEEKRQLQKLEKDEREHLRILGETETEMTQQSQALQTLISELERRSRGSALELLQEVTVVLKRSECWNLTKLDIATPALSRMCCVPGLKKMLRMCGVHITLDGDTANQWLVLSKTRRQVRFGDTRQQVPENEERFDNYPIVLGAQSFNSGKFYWEVDVTGKEAWDLGVCRNSVQRKGIFLLNPENGFWTIWLWKKEEYYAGTLPQTRLHLQVPPCQIGIFLDYEAGIVSFYNASDHGSLIYTFSECAFAGSLRPFFNPGFNDNGRNSAPLTLCPLKM</sequence>
<keyword evidence="6" id="KW-0862">Zinc</keyword>
<reference evidence="13 14" key="1">
    <citation type="submission" date="2025-04" db="UniProtKB">
        <authorList>
            <consortium name="RefSeq"/>
        </authorList>
    </citation>
    <scope>IDENTIFICATION</scope>
</reference>
<dbReference type="InterPro" id="IPR001841">
    <property type="entry name" value="Znf_RING"/>
</dbReference>
<feature type="coiled-coil region" evidence="8">
    <location>
        <begin position="129"/>
        <end position="235"/>
    </location>
</feature>
<organism evidence="12 13">
    <name type="scientific">Heterocephalus glaber</name>
    <name type="common">Naked mole rat</name>
    <dbReference type="NCBI Taxonomy" id="10181"/>
    <lineage>
        <taxon>Eukaryota</taxon>
        <taxon>Metazoa</taxon>
        <taxon>Chordata</taxon>
        <taxon>Craniata</taxon>
        <taxon>Vertebrata</taxon>
        <taxon>Euteleostomi</taxon>
        <taxon>Mammalia</taxon>
        <taxon>Eutheria</taxon>
        <taxon>Euarchontoglires</taxon>
        <taxon>Glires</taxon>
        <taxon>Rodentia</taxon>
        <taxon>Hystricomorpha</taxon>
        <taxon>Bathyergidae</taxon>
        <taxon>Heterocephalus</taxon>
    </lineage>
</organism>
<dbReference type="RefSeq" id="XP_004863393.1">
    <property type="nucleotide sequence ID" value="XM_004863336.2"/>
</dbReference>
<dbReference type="CDD" id="cd16596">
    <property type="entry name" value="RING-HC_TRIM21_C-IV"/>
    <property type="match status" value="1"/>
</dbReference>
<dbReference type="InterPro" id="IPR035831">
    <property type="entry name" value="PRY/SPRY_TRIM21"/>
</dbReference>
<dbReference type="InterPro" id="IPR013320">
    <property type="entry name" value="ConA-like_dom_sf"/>
</dbReference>